<dbReference type="EC" id="4.2.1.24" evidence="3 13"/>
<dbReference type="AlphaFoldDB" id="A0A3M8QXW0"/>
<dbReference type="Gene3D" id="3.20.20.70">
    <property type="entry name" value="Aldolase class I"/>
    <property type="match status" value="1"/>
</dbReference>
<keyword evidence="12" id="KW-0460">Magnesium</keyword>
<dbReference type="PIRSF" id="PIRSF001415">
    <property type="entry name" value="Porphbilin_synth"/>
    <property type="match status" value="1"/>
</dbReference>
<evidence type="ECO:0000256" key="6">
    <source>
        <dbReference type="ARBA" id="ARBA00023239"/>
    </source>
</evidence>
<evidence type="ECO:0000256" key="3">
    <source>
        <dbReference type="ARBA" id="ARBA00012053"/>
    </source>
</evidence>
<dbReference type="GO" id="GO:0005829">
    <property type="term" value="C:cytosol"/>
    <property type="evidence" value="ECO:0007669"/>
    <property type="project" value="TreeGrafter"/>
</dbReference>
<keyword evidence="7 13" id="KW-0627">Porphyrin biosynthesis</keyword>
<evidence type="ECO:0000256" key="11">
    <source>
        <dbReference type="PIRSR" id="PIRSR001415-3"/>
    </source>
</evidence>
<dbReference type="NCBIfam" id="NF006762">
    <property type="entry name" value="PRK09283.1"/>
    <property type="match status" value="1"/>
</dbReference>
<dbReference type="GO" id="GO:0006782">
    <property type="term" value="P:protoporphyrinogen IX biosynthetic process"/>
    <property type="evidence" value="ECO:0007669"/>
    <property type="project" value="UniProtKB-UniPathway"/>
</dbReference>
<feature type="active site" description="Schiff-base intermediate with substrate" evidence="9">
    <location>
        <position position="255"/>
    </location>
</feature>
<dbReference type="PANTHER" id="PTHR11458:SF0">
    <property type="entry name" value="DELTA-AMINOLEVULINIC ACID DEHYDRATASE"/>
    <property type="match status" value="1"/>
</dbReference>
<evidence type="ECO:0000256" key="5">
    <source>
        <dbReference type="ARBA" id="ARBA00023133"/>
    </source>
</evidence>
<name>A0A3M8QXW0_9PROT</name>
<dbReference type="UniPathway" id="UPA00251">
    <property type="reaction ID" value="UER00318"/>
</dbReference>
<reference evidence="15" key="1">
    <citation type="submission" date="2018-10" db="EMBL/GenBank/DDBJ databases">
        <title>Acidithiobacillus sulfuriphilus sp. nov.: an extremely acidophilic sulfur-oxidizing chemolithotroph isolated from a neutral pH environment.</title>
        <authorList>
            <person name="Falagan C."/>
            <person name="Moya-Beltran A."/>
            <person name="Quatrini R."/>
            <person name="Johnson D.B."/>
        </authorList>
    </citation>
    <scope>NUCLEOTIDE SEQUENCE [LARGE SCALE GENOMIC DNA]</scope>
    <source>
        <strain evidence="15">CJ-2</strain>
    </source>
</reference>
<dbReference type="OrthoDB" id="5289126at2"/>
<comment type="subunit">
    <text evidence="13">Homooctamer.</text>
</comment>
<dbReference type="InterPro" id="IPR001731">
    <property type="entry name" value="ALAD"/>
</dbReference>
<keyword evidence="11" id="KW-0862">Zinc</keyword>
<dbReference type="PROSITE" id="PS00169">
    <property type="entry name" value="D_ALA_DEHYDRATASE"/>
    <property type="match status" value="1"/>
</dbReference>
<dbReference type="PANTHER" id="PTHR11458">
    <property type="entry name" value="DELTA-AMINOLEVULINIC ACID DEHYDRATASE"/>
    <property type="match status" value="1"/>
</dbReference>
<comment type="pathway">
    <text evidence="1">Porphyrin-containing compound metabolism; protoporphyrin-IX biosynthesis; coproporphyrinogen-III from 5-aminolevulinate: step 1/4.</text>
</comment>
<dbReference type="GO" id="GO:0008270">
    <property type="term" value="F:zinc ion binding"/>
    <property type="evidence" value="ECO:0007669"/>
    <property type="project" value="TreeGrafter"/>
</dbReference>
<keyword evidence="5" id="KW-0350">Heme biosynthesis</keyword>
<dbReference type="SUPFAM" id="SSF51569">
    <property type="entry name" value="Aldolase"/>
    <property type="match status" value="1"/>
</dbReference>
<evidence type="ECO:0000256" key="1">
    <source>
        <dbReference type="ARBA" id="ARBA00004694"/>
    </source>
</evidence>
<evidence type="ECO:0000313" key="15">
    <source>
        <dbReference type="EMBL" id="RNF59330.1"/>
    </source>
</evidence>
<evidence type="ECO:0000256" key="9">
    <source>
        <dbReference type="PIRSR" id="PIRSR001415-1"/>
    </source>
</evidence>
<feature type="active site" description="Schiff-base intermediate with substrate" evidence="9">
    <location>
        <position position="202"/>
    </location>
</feature>
<evidence type="ECO:0000256" key="4">
    <source>
        <dbReference type="ARBA" id="ARBA00020771"/>
    </source>
</evidence>
<dbReference type="SMART" id="SM01004">
    <property type="entry name" value="ALAD"/>
    <property type="match status" value="1"/>
</dbReference>
<proteinExistence type="inferred from homology"/>
<evidence type="ECO:0000256" key="7">
    <source>
        <dbReference type="ARBA" id="ARBA00023244"/>
    </source>
</evidence>
<dbReference type="GO" id="GO:0004655">
    <property type="term" value="F:porphobilinogen synthase activity"/>
    <property type="evidence" value="ECO:0007669"/>
    <property type="project" value="UniProtKB-EC"/>
</dbReference>
<feature type="binding site" evidence="11">
    <location>
        <position position="136"/>
    </location>
    <ligand>
        <name>Zn(2+)</name>
        <dbReference type="ChEBI" id="CHEBI:29105"/>
        <note>catalytic</note>
    </ligand>
</feature>
<dbReference type="FunFam" id="3.20.20.70:FF:000019">
    <property type="entry name" value="Delta-aminolevulinic acid dehydratase"/>
    <property type="match status" value="1"/>
</dbReference>
<comment type="catalytic activity">
    <reaction evidence="8 13">
        <text>2 5-aminolevulinate = porphobilinogen + 2 H2O + H(+)</text>
        <dbReference type="Rhea" id="RHEA:24064"/>
        <dbReference type="ChEBI" id="CHEBI:15377"/>
        <dbReference type="ChEBI" id="CHEBI:15378"/>
        <dbReference type="ChEBI" id="CHEBI:58126"/>
        <dbReference type="ChEBI" id="CHEBI:356416"/>
        <dbReference type="EC" id="4.2.1.24"/>
    </reaction>
</comment>
<organism evidence="15">
    <name type="scientific">Acidithiobacillus sulfuriphilus</name>
    <dbReference type="NCBI Taxonomy" id="1867749"/>
    <lineage>
        <taxon>Bacteria</taxon>
        <taxon>Pseudomonadati</taxon>
        <taxon>Pseudomonadota</taxon>
        <taxon>Acidithiobacillia</taxon>
        <taxon>Acidithiobacillales</taxon>
        <taxon>Acidithiobacillaceae</taxon>
        <taxon>Acidithiobacillus</taxon>
    </lineage>
</organism>
<accession>A0A3M8QXW0</accession>
<dbReference type="PRINTS" id="PR00144">
    <property type="entry name" value="DALDHYDRTASE"/>
</dbReference>
<keyword evidence="6 13" id="KW-0456">Lyase</keyword>
<evidence type="ECO:0000256" key="14">
    <source>
        <dbReference type="RuleBase" id="RU004161"/>
    </source>
</evidence>
<dbReference type="Pfam" id="PF00490">
    <property type="entry name" value="ALAD"/>
    <property type="match status" value="1"/>
</dbReference>
<comment type="similarity">
    <text evidence="2 14">Belongs to the ALAD family.</text>
</comment>
<evidence type="ECO:0000256" key="12">
    <source>
        <dbReference type="PIRSR" id="PIRSR001415-5"/>
    </source>
</evidence>
<keyword evidence="11" id="KW-0479">Metal-binding</keyword>
<feature type="binding site" evidence="10">
    <location>
        <position position="281"/>
    </location>
    <ligand>
        <name>5-aminolevulinate</name>
        <dbReference type="ChEBI" id="CHEBI:356416"/>
        <label>2</label>
    </ligand>
</feature>
<sequence>MSMIALPSRHEPRRLRRRANLRALLREHHLHPGDFVLPLFLIEGEGLRREIASMPGVHQHSIDQAVAFCGEAVRLGIPGVLLFGVVDNACKDAHGSASWAADGLVQRGIAAIRAAHPQLLVIADACFCEYTEHGHCGVLDAQGDRDDSATLENLQRQAISYAEAGVDIIAPSGMVDGMVMAIREALDAARHEKVGILSYAIKYASAFYGPFRDAADSAPQFGDRKGYQMDPANRREAFRELALDISEGADMVMVKPALPYLDLIRDVRERCDLPVAAYNVSGEYSMLKAAARNGWLDERASVLEALLGIKRAGADFIITYHALDAARWLDQAPV</sequence>
<feature type="binding site" evidence="12">
    <location>
        <position position="240"/>
    </location>
    <ligand>
        <name>Mg(2+)</name>
        <dbReference type="ChEBI" id="CHEBI:18420"/>
    </ligand>
</feature>
<dbReference type="InterPro" id="IPR030656">
    <property type="entry name" value="ALAD_AS"/>
</dbReference>
<evidence type="ECO:0000256" key="8">
    <source>
        <dbReference type="ARBA" id="ARBA00047651"/>
    </source>
</evidence>
<feature type="binding site" evidence="10">
    <location>
        <position position="320"/>
    </location>
    <ligand>
        <name>5-aminolevulinate</name>
        <dbReference type="ChEBI" id="CHEBI:356416"/>
        <label>2</label>
    </ligand>
</feature>
<protein>
    <recommendedName>
        <fullName evidence="4 13">Delta-aminolevulinic acid dehydratase</fullName>
        <ecNumber evidence="3 13">4.2.1.24</ecNumber>
    </recommendedName>
</protein>
<evidence type="ECO:0000256" key="10">
    <source>
        <dbReference type="PIRSR" id="PIRSR001415-2"/>
    </source>
</evidence>
<feature type="binding site" evidence="10">
    <location>
        <position position="212"/>
    </location>
    <ligand>
        <name>5-aminolevulinate</name>
        <dbReference type="ChEBI" id="CHEBI:356416"/>
        <label>1</label>
    </ligand>
</feature>
<feature type="binding site" evidence="10">
    <location>
        <position position="224"/>
    </location>
    <ligand>
        <name>5-aminolevulinate</name>
        <dbReference type="ChEBI" id="CHEBI:356416"/>
        <label>1</label>
    </ligand>
</feature>
<feature type="binding site" evidence="11">
    <location>
        <position position="128"/>
    </location>
    <ligand>
        <name>Zn(2+)</name>
        <dbReference type="ChEBI" id="CHEBI:29105"/>
        <note>catalytic</note>
    </ligand>
</feature>
<evidence type="ECO:0000256" key="13">
    <source>
        <dbReference type="RuleBase" id="RU000515"/>
    </source>
</evidence>
<feature type="binding site" evidence="11">
    <location>
        <position position="126"/>
    </location>
    <ligand>
        <name>Zn(2+)</name>
        <dbReference type="ChEBI" id="CHEBI:29105"/>
        <note>catalytic</note>
    </ligand>
</feature>
<dbReference type="InterPro" id="IPR013785">
    <property type="entry name" value="Aldolase_TIM"/>
</dbReference>
<gene>
    <name evidence="15" type="primary">hemB</name>
    <name evidence="15" type="ORF">EC580_11725</name>
</gene>
<dbReference type="EMBL" id="RIZI01000187">
    <property type="protein sequence ID" value="RNF59330.1"/>
    <property type="molecule type" value="Genomic_DNA"/>
</dbReference>
<dbReference type="RefSeq" id="WP_123105260.1">
    <property type="nucleotide sequence ID" value="NZ_CP127527.1"/>
</dbReference>
<evidence type="ECO:0000256" key="2">
    <source>
        <dbReference type="ARBA" id="ARBA00008055"/>
    </source>
</evidence>
<dbReference type="CDD" id="cd00384">
    <property type="entry name" value="ALAD_PBGS"/>
    <property type="match status" value="1"/>
</dbReference>
<comment type="caution">
    <text evidence="15">The sequence shown here is derived from an EMBL/GenBank/DDBJ whole genome shotgun (WGS) entry which is preliminary data.</text>
</comment>